<dbReference type="InterPro" id="IPR049975">
    <property type="entry name" value="SAV_915-like_dom"/>
</dbReference>
<accession>A0ABP6UVD7</accession>
<reference evidence="3" key="1">
    <citation type="journal article" date="2019" name="Int. J. Syst. Evol. Microbiol.">
        <title>The Global Catalogue of Microorganisms (GCM) 10K type strain sequencing project: providing services to taxonomists for standard genome sequencing and annotation.</title>
        <authorList>
            <consortium name="The Broad Institute Genomics Platform"/>
            <consortium name="The Broad Institute Genome Sequencing Center for Infectious Disease"/>
            <person name="Wu L."/>
            <person name="Ma J."/>
        </authorList>
    </citation>
    <scope>NUCLEOTIDE SEQUENCE [LARGE SCALE GENOMIC DNA]</scope>
    <source>
        <strain evidence="3">JCM 16898</strain>
    </source>
</reference>
<dbReference type="EMBL" id="BAAAZN010000001">
    <property type="protein sequence ID" value="GAA3522302.1"/>
    <property type="molecule type" value="Genomic_DNA"/>
</dbReference>
<evidence type="ECO:0000256" key="1">
    <source>
        <dbReference type="SAM" id="MobiDB-lite"/>
    </source>
</evidence>
<feature type="region of interest" description="Disordered" evidence="1">
    <location>
        <begin position="112"/>
        <end position="133"/>
    </location>
</feature>
<name>A0ABP6UVD7_9PSEU</name>
<proteinExistence type="predicted"/>
<dbReference type="Proteomes" id="UP001500689">
    <property type="component" value="Unassembled WGS sequence"/>
</dbReference>
<keyword evidence="3" id="KW-1185">Reference proteome</keyword>
<organism evidence="2 3">
    <name type="scientific">Amycolatopsis ultiminotia</name>
    <dbReference type="NCBI Taxonomy" id="543629"/>
    <lineage>
        <taxon>Bacteria</taxon>
        <taxon>Bacillati</taxon>
        <taxon>Actinomycetota</taxon>
        <taxon>Actinomycetes</taxon>
        <taxon>Pseudonocardiales</taxon>
        <taxon>Pseudonocardiaceae</taxon>
        <taxon>Amycolatopsis</taxon>
    </lineage>
</organism>
<dbReference type="NCBIfam" id="NF042914">
    <property type="entry name" value="SAV915_dom"/>
    <property type="match status" value="2"/>
</dbReference>
<gene>
    <name evidence="2" type="ORF">GCM10022222_00080</name>
</gene>
<sequence length="230" mass="24821">MQGEGKVGRSAASNVVQALVRLDDIPERLPDLVFVLVTLGEGGQPGGLEVRPTARKELAVAAYSSIDRMVDACGSGQPWAQLTRDRLIEVCHELGIGVVVLDAILDLAPRYPETDSRDQPPLEPADPLDEQDGYLYVPSRPVRTGQYVVELELQPVRSGRPVLFAYTSPELLTAGCGPYQPWVAIDADDLEAVVHESGAHGVLLNPVLAEESRHTAPVRNWTSRSAIGGE</sequence>
<evidence type="ECO:0008006" key="4">
    <source>
        <dbReference type="Google" id="ProtNLM"/>
    </source>
</evidence>
<evidence type="ECO:0000313" key="2">
    <source>
        <dbReference type="EMBL" id="GAA3522302.1"/>
    </source>
</evidence>
<protein>
    <recommendedName>
        <fullName evidence="4">SseB protein N-terminal domain-containing protein</fullName>
    </recommendedName>
</protein>
<evidence type="ECO:0000313" key="3">
    <source>
        <dbReference type="Proteomes" id="UP001500689"/>
    </source>
</evidence>
<comment type="caution">
    <text evidence="2">The sequence shown here is derived from an EMBL/GenBank/DDBJ whole genome shotgun (WGS) entry which is preliminary data.</text>
</comment>